<reference evidence="11 12" key="1">
    <citation type="journal article" date="2023" name="Sci. Data">
        <title>Genome assembly of the Korean intertidal mud-creeper Batillaria attramentaria.</title>
        <authorList>
            <person name="Patra A.K."/>
            <person name="Ho P.T."/>
            <person name="Jun S."/>
            <person name="Lee S.J."/>
            <person name="Kim Y."/>
            <person name="Won Y.J."/>
        </authorList>
    </citation>
    <scope>NUCLEOTIDE SEQUENCE [LARGE SCALE GENOMIC DNA]</scope>
    <source>
        <strain evidence="11">Wonlab-2016</strain>
    </source>
</reference>
<keyword evidence="12" id="KW-1185">Reference proteome</keyword>
<evidence type="ECO:0000256" key="9">
    <source>
        <dbReference type="SAM" id="Coils"/>
    </source>
</evidence>
<keyword evidence="6" id="KW-0206">Cytoskeleton</keyword>
<dbReference type="GO" id="GO:0051301">
    <property type="term" value="P:cell division"/>
    <property type="evidence" value="ECO:0007669"/>
    <property type="project" value="UniProtKB-KW"/>
</dbReference>
<dbReference type="SUPFAM" id="SSF103657">
    <property type="entry name" value="BAR/IMD domain-like"/>
    <property type="match status" value="1"/>
</dbReference>
<dbReference type="AlphaFoldDB" id="A0ABD0J149"/>
<evidence type="ECO:0000256" key="7">
    <source>
        <dbReference type="ARBA" id="ARBA00023306"/>
    </source>
</evidence>
<dbReference type="Proteomes" id="UP001519460">
    <property type="component" value="Unassembled WGS sequence"/>
</dbReference>
<protein>
    <recommendedName>
        <fullName evidence="10">BAR domain-containing protein</fullName>
    </recommendedName>
</protein>
<evidence type="ECO:0000313" key="12">
    <source>
        <dbReference type="Proteomes" id="UP001519460"/>
    </source>
</evidence>
<feature type="coiled-coil region" evidence="9">
    <location>
        <begin position="134"/>
        <end position="161"/>
    </location>
</feature>
<dbReference type="Gene3D" id="1.20.1270.60">
    <property type="entry name" value="Arfaptin homology (AH) domain/BAR domain"/>
    <property type="match status" value="1"/>
</dbReference>
<dbReference type="SMART" id="SM00721">
    <property type="entry name" value="BAR"/>
    <property type="match status" value="1"/>
</dbReference>
<accession>A0ABD0J149</accession>
<keyword evidence="3" id="KW-0132">Cell division</keyword>
<dbReference type="InterPro" id="IPR004148">
    <property type="entry name" value="BAR_dom"/>
</dbReference>
<name>A0ABD0J149_9CAEN</name>
<dbReference type="GO" id="GO:0005856">
    <property type="term" value="C:cytoskeleton"/>
    <property type="evidence" value="ECO:0007669"/>
    <property type="project" value="UniProtKB-SubCell"/>
</dbReference>
<proteinExistence type="predicted"/>
<dbReference type="EMBL" id="JACVVK020000781">
    <property type="protein sequence ID" value="KAK7446624.1"/>
    <property type="molecule type" value="Genomic_DNA"/>
</dbReference>
<evidence type="ECO:0000256" key="4">
    <source>
        <dbReference type="ARBA" id="ARBA00023054"/>
    </source>
</evidence>
<dbReference type="PANTHER" id="PTHR47174">
    <property type="entry name" value="BRIDGING INTEGRATOR 3"/>
    <property type="match status" value="1"/>
</dbReference>
<dbReference type="Pfam" id="PF03114">
    <property type="entry name" value="BAR"/>
    <property type="match status" value="1"/>
</dbReference>
<evidence type="ECO:0000256" key="3">
    <source>
        <dbReference type="ARBA" id="ARBA00022618"/>
    </source>
</evidence>
<dbReference type="PROSITE" id="PS51021">
    <property type="entry name" value="BAR"/>
    <property type="match status" value="1"/>
</dbReference>
<keyword evidence="2" id="KW-0963">Cytoplasm</keyword>
<organism evidence="11 12">
    <name type="scientific">Batillaria attramentaria</name>
    <dbReference type="NCBI Taxonomy" id="370345"/>
    <lineage>
        <taxon>Eukaryota</taxon>
        <taxon>Metazoa</taxon>
        <taxon>Spiralia</taxon>
        <taxon>Lophotrochozoa</taxon>
        <taxon>Mollusca</taxon>
        <taxon>Gastropoda</taxon>
        <taxon>Caenogastropoda</taxon>
        <taxon>Sorbeoconcha</taxon>
        <taxon>Cerithioidea</taxon>
        <taxon>Batillariidae</taxon>
        <taxon>Batillaria</taxon>
    </lineage>
</organism>
<keyword evidence="4 9" id="KW-0175">Coiled coil</keyword>
<comment type="caution">
    <text evidence="11">The sequence shown here is derived from an EMBL/GenBank/DDBJ whole genome shotgun (WGS) entry which is preliminary data.</text>
</comment>
<evidence type="ECO:0000259" key="10">
    <source>
        <dbReference type="PROSITE" id="PS51021"/>
    </source>
</evidence>
<dbReference type="InterPro" id="IPR027267">
    <property type="entry name" value="AH/BAR_dom_sf"/>
</dbReference>
<dbReference type="PANTHER" id="PTHR47174:SF3">
    <property type="entry name" value="BRIDGING INTEGRATOR 3"/>
    <property type="match status" value="1"/>
</dbReference>
<evidence type="ECO:0000256" key="1">
    <source>
        <dbReference type="ARBA" id="ARBA00004245"/>
    </source>
</evidence>
<comment type="subcellular location">
    <subcellularLocation>
        <location evidence="1">Cytoplasm</location>
        <location evidence="1">Cytoskeleton</location>
    </subcellularLocation>
</comment>
<keyword evidence="7" id="KW-0131">Cell cycle</keyword>
<keyword evidence="5" id="KW-0717">Septation</keyword>
<evidence type="ECO:0000256" key="6">
    <source>
        <dbReference type="ARBA" id="ARBA00023212"/>
    </source>
</evidence>
<evidence type="ECO:0000256" key="8">
    <source>
        <dbReference type="ARBA" id="ARBA00059510"/>
    </source>
</evidence>
<feature type="domain" description="BAR" evidence="10">
    <location>
        <begin position="22"/>
        <end position="245"/>
    </location>
</feature>
<comment type="function">
    <text evidence="8">Involved in cytokinesis and septation where it has a role in the localization of F-actin.</text>
</comment>
<dbReference type="FunFam" id="1.20.1270.60:FF:000028">
    <property type="entry name" value="Bridging integrator 3 homolog"/>
    <property type="match status" value="1"/>
</dbReference>
<evidence type="ECO:0000313" key="11">
    <source>
        <dbReference type="EMBL" id="KAK7446624.1"/>
    </source>
</evidence>
<sequence>MERLLSKGTVEVPVRNPFSRLSAPKKSVVSRAAEREFEKEVKKLEELEEVTKRLYKDGKRVVEANTALTKAERRLTQDLLGTVLCQSEDELRWTVEEWDHALTTLDMHMQETNSVLQKAVIDPVRKLNSVFPNIQAAVKRREQSLQELQKCQSKVSKYQDRDRTGPNIVKLDAGKRALVVAQNEFSSQNAALVEDMPRLYEGRIQYFQPSLETLIKSQVQHTTEAFKVYSELSNTMNGQKDCSNSEYATHIQQTLAEIKGLSITVD</sequence>
<gene>
    <name evidence="11" type="ORF">BaRGS_00040256</name>
</gene>
<evidence type="ECO:0000256" key="5">
    <source>
        <dbReference type="ARBA" id="ARBA00023210"/>
    </source>
</evidence>
<evidence type="ECO:0000256" key="2">
    <source>
        <dbReference type="ARBA" id="ARBA00022490"/>
    </source>
</evidence>
<dbReference type="InterPro" id="IPR046982">
    <property type="entry name" value="BIN3/RVS161-like"/>
</dbReference>